<protein>
    <submittedName>
        <fullName evidence="1">Uncharacterized protein</fullName>
    </submittedName>
</protein>
<gene>
    <name evidence="1" type="ORF">DSO57_1028709</name>
</gene>
<comment type="caution">
    <text evidence="1">The sequence shown here is derived from an EMBL/GenBank/DDBJ whole genome shotgun (WGS) entry which is preliminary data.</text>
</comment>
<dbReference type="EMBL" id="QTSX02003024">
    <property type="protein sequence ID" value="KAJ9072322.1"/>
    <property type="molecule type" value="Genomic_DNA"/>
</dbReference>
<evidence type="ECO:0000313" key="1">
    <source>
        <dbReference type="EMBL" id="KAJ9072322.1"/>
    </source>
</evidence>
<proteinExistence type="predicted"/>
<accession>A0ACC2TCJ4</accession>
<dbReference type="Proteomes" id="UP001165960">
    <property type="component" value="Unassembled WGS sequence"/>
</dbReference>
<keyword evidence="2" id="KW-1185">Reference proteome</keyword>
<reference evidence="1" key="1">
    <citation type="submission" date="2022-04" db="EMBL/GenBank/DDBJ databases">
        <title>Genome of the entomopathogenic fungus Entomophthora muscae.</title>
        <authorList>
            <person name="Elya C."/>
            <person name="Lovett B.R."/>
            <person name="Lee E."/>
            <person name="Macias A.M."/>
            <person name="Hajek A.E."/>
            <person name="De Bivort B.L."/>
            <person name="Kasson M.T."/>
            <person name="De Fine Licht H.H."/>
            <person name="Stajich J.E."/>
        </authorList>
    </citation>
    <scope>NUCLEOTIDE SEQUENCE</scope>
    <source>
        <strain evidence="1">Berkeley</strain>
    </source>
</reference>
<name>A0ACC2TCJ4_9FUNG</name>
<organism evidence="1 2">
    <name type="scientific">Entomophthora muscae</name>
    <dbReference type="NCBI Taxonomy" id="34485"/>
    <lineage>
        <taxon>Eukaryota</taxon>
        <taxon>Fungi</taxon>
        <taxon>Fungi incertae sedis</taxon>
        <taxon>Zoopagomycota</taxon>
        <taxon>Entomophthoromycotina</taxon>
        <taxon>Entomophthoromycetes</taxon>
        <taxon>Entomophthorales</taxon>
        <taxon>Entomophthoraceae</taxon>
        <taxon>Entomophthora</taxon>
    </lineage>
</organism>
<sequence>MDQVPTSQGIEPSDALEPISRTPEEKRERLEACKKQERKLSKLKSVLERWERDFIKRAGRRPGKEDLADRPKMAERFQIYRKKKHQHFKDYLDEILILHPKILTKHPEILIQHPEILILHPELSIKPDSSKYKLPEELPKIPTPQKPIPPKDPSIDDVDFEIPESDDESLKHGVEEGMTYVPGTPPEITKCPDYTSGSPPYHTLSPASLAIQRRRLEMAFQMEACLDINESIHPIYDPPRFVAEDEDVSSEEEELGPMDMPPPRNFKKLYTRTPLFWKEVVNSYKVPEDDPLFMNTSIRQKGYFERKFINDSLEAGFDDLLNSRIKIHRLTSSAYDLRHTPFSLPKLSQRVRGHKTVREIKKDLERPIFPMMPGFHTRACSTRKRKYELITACDGEGTSLPAKQYHDWEDDLFPAAKESLAKEFPNQLEDPRYIEREKQRKAYLLEQEKANAPLESRPLPVQRQKKLKNKDLVSTNFVRADMRRGKMRTGLSTTGSRSRARKSRYAR</sequence>
<evidence type="ECO:0000313" key="2">
    <source>
        <dbReference type="Proteomes" id="UP001165960"/>
    </source>
</evidence>